<dbReference type="InterPro" id="IPR021995">
    <property type="entry name" value="DUF3593"/>
</dbReference>
<dbReference type="RefSeq" id="WP_271791071.1">
    <property type="nucleotide sequence ID" value="NZ_JAQMTU010000103.1"/>
</dbReference>
<keyword evidence="2" id="KW-0812">Transmembrane</keyword>
<evidence type="ECO:0000256" key="2">
    <source>
        <dbReference type="SAM" id="Phobius"/>
    </source>
</evidence>
<dbReference type="PANTHER" id="PTHR35473">
    <property type="entry name" value="1-ACYL-SN-GLYCEROL-3-PHOSPHATE ACYLTRANSFERASE"/>
    <property type="match status" value="1"/>
</dbReference>
<feature type="region of interest" description="Disordered" evidence="1">
    <location>
        <begin position="96"/>
        <end position="116"/>
    </location>
</feature>
<accession>A0ABT5A8A6</accession>
<evidence type="ECO:0000313" key="4">
    <source>
        <dbReference type="Proteomes" id="UP001212123"/>
    </source>
</evidence>
<dbReference type="Proteomes" id="UP001212123">
    <property type="component" value="Unassembled WGS sequence"/>
</dbReference>
<name>A0ABT5A8A6_9CYAN</name>
<keyword evidence="2" id="KW-1133">Transmembrane helix</keyword>
<organism evidence="3 4">
    <name type="scientific">Dolichospermum circinale CS-537/01</name>
    <dbReference type="NCBI Taxonomy" id="3021739"/>
    <lineage>
        <taxon>Bacteria</taxon>
        <taxon>Bacillati</taxon>
        <taxon>Cyanobacteriota</taxon>
        <taxon>Cyanophyceae</taxon>
        <taxon>Nostocales</taxon>
        <taxon>Aphanizomenonaceae</taxon>
        <taxon>Dolichospermum</taxon>
        <taxon>Dolichospermum circinale</taxon>
    </lineage>
</organism>
<dbReference type="PANTHER" id="PTHR35473:SF3">
    <property type="entry name" value="1-ACYL-SN-GLYCEROL-3-PHOSPHATE ACYLTRANSFERASE"/>
    <property type="match status" value="1"/>
</dbReference>
<evidence type="ECO:0000256" key="1">
    <source>
        <dbReference type="SAM" id="MobiDB-lite"/>
    </source>
</evidence>
<reference evidence="3 4" key="1">
    <citation type="submission" date="2023-01" db="EMBL/GenBank/DDBJ databases">
        <title>Genomes from the Australian National Cyanobacteria Reference Collection.</title>
        <authorList>
            <person name="Willis A."/>
            <person name="Lee E.M.F."/>
        </authorList>
    </citation>
    <scope>NUCLEOTIDE SEQUENCE [LARGE SCALE GENOMIC DNA]</scope>
    <source>
        <strain evidence="3 4">CS-537/01</strain>
    </source>
</reference>
<feature type="transmembrane region" description="Helical" evidence="2">
    <location>
        <begin position="34"/>
        <end position="54"/>
    </location>
</feature>
<feature type="transmembrane region" description="Helical" evidence="2">
    <location>
        <begin position="6"/>
        <end position="22"/>
    </location>
</feature>
<sequence length="116" mass="13036">MISKETLFALSLFPYLGFLWFISRVPQMPRLALYGFYGTLVFVAVTIPAGIYAQVQYGEQLANVDWLHGSAEAFLTLANILLVLGFRQAVQQLGDREQVTGDRKQGIGNRERTTDH</sequence>
<gene>
    <name evidence="3" type="ORF">PN492_16860</name>
</gene>
<dbReference type="Pfam" id="PF12159">
    <property type="entry name" value="DUF3593"/>
    <property type="match status" value="1"/>
</dbReference>
<proteinExistence type="predicted"/>
<comment type="caution">
    <text evidence="3">The sequence shown here is derived from an EMBL/GenBank/DDBJ whole genome shotgun (WGS) entry which is preliminary data.</text>
</comment>
<dbReference type="EMBL" id="JAQMTU010000103">
    <property type="protein sequence ID" value="MDB9488197.1"/>
    <property type="molecule type" value="Genomic_DNA"/>
</dbReference>
<feature type="transmembrane region" description="Helical" evidence="2">
    <location>
        <begin position="66"/>
        <end position="86"/>
    </location>
</feature>
<evidence type="ECO:0000313" key="3">
    <source>
        <dbReference type="EMBL" id="MDB9488197.1"/>
    </source>
</evidence>
<keyword evidence="4" id="KW-1185">Reference proteome</keyword>
<keyword evidence="2" id="KW-0472">Membrane</keyword>
<protein>
    <submittedName>
        <fullName evidence="3">DUF3593 domain-containing protein</fullName>
    </submittedName>
</protein>